<evidence type="ECO:0000256" key="6">
    <source>
        <dbReference type="ARBA" id="ARBA00022989"/>
    </source>
</evidence>
<name>A0ABR8XXU7_9BACL</name>
<evidence type="ECO:0000256" key="4">
    <source>
        <dbReference type="ARBA" id="ARBA00022475"/>
    </source>
</evidence>
<feature type="transmembrane region" description="Helical" evidence="8">
    <location>
        <begin position="259"/>
        <end position="278"/>
    </location>
</feature>
<evidence type="ECO:0000256" key="5">
    <source>
        <dbReference type="ARBA" id="ARBA00022692"/>
    </source>
</evidence>
<evidence type="ECO:0000313" key="10">
    <source>
        <dbReference type="Proteomes" id="UP000619101"/>
    </source>
</evidence>
<feature type="transmembrane region" description="Helical" evidence="8">
    <location>
        <begin position="87"/>
        <end position="108"/>
    </location>
</feature>
<reference evidence="9 10" key="1">
    <citation type="submission" date="2020-08" db="EMBL/GenBank/DDBJ databases">
        <title>A Genomic Blueprint of the Chicken Gut Microbiome.</title>
        <authorList>
            <person name="Gilroy R."/>
            <person name="Ravi A."/>
            <person name="Getino M."/>
            <person name="Pursley I."/>
            <person name="Horton D.L."/>
            <person name="Alikhan N.-F."/>
            <person name="Baker D."/>
            <person name="Gharbi K."/>
            <person name="Hall N."/>
            <person name="Watson M."/>
            <person name="Adriaenssens E.M."/>
            <person name="Foster-Nyarko E."/>
            <person name="Jarju S."/>
            <person name="Secka A."/>
            <person name="Antonio M."/>
            <person name="Oren A."/>
            <person name="Chaudhuri R."/>
            <person name="La Ragione R.M."/>
            <person name="Hildebrand F."/>
            <person name="Pallen M.J."/>
        </authorList>
    </citation>
    <scope>NUCLEOTIDE SEQUENCE [LARGE SCALE GENOMIC DNA]</scope>
    <source>
        <strain evidence="9 10">A46</strain>
    </source>
</reference>
<keyword evidence="5 8" id="KW-0812">Transmembrane</keyword>
<keyword evidence="10" id="KW-1185">Reference proteome</keyword>
<feature type="transmembrane region" description="Helical" evidence="8">
    <location>
        <begin position="343"/>
        <end position="368"/>
    </location>
</feature>
<feature type="transmembrane region" description="Helical" evidence="8">
    <location>
        <begin position="48"/>
        <end position="67"/>
    </location>
</feature>
<proteinExistence type="inferred from homology"/>
<evidence type="ECO:0000313" key="9">
    <source>
        <dbReference type="EMBL" id="MBD8036782.1"/>
    </source>
</evidence>
<accession>A0ABR8XXU7</accession>
<gene>
    <name evidence="9" type="ORF">H9635_08510</name>
</gene>
<dbReference type="NCBIfam" id="TIGR00842">
    <property type="entry name" value="bcct"/>
    <property type="match status" value="1"/>
</dbReference>
<keyword evidence="4" id="KW-1003">Cell membrane</keyword>
<feature type="transmembrane region" description="Helical" evidence="8">
    <location>
        <begin position="313"/>
        <end position="331"/>
    </location>
</feature>
<dbReference type="Proteomes" id="UP000619101">
    <property type="component" value="Unassembled WGS sequence"/>
</dbReference>
<dbReference type="InterPro" id="IPR000060">
    <property type="entry name" value="BCCT_transptr"/>
</dbReference>
<comment type="similarity">
    <text evidence="2">Belongs to the BCCT transporter (TC 2.A.15) family.</text>
</comment>
<keyword evidence="6 8" id="KW-1133">Transmembrane helix</keyword>
<dbReference type="PANTHER" id="PTHR30047">
    <property type="entry name" value="HIGH-AFFINITY CHOLINE TRANSPORT PROTEIN-RELATED"/>
    <property type="match status" value="1"/>
</dbReference>
<keyword evidence="3" id="KW-0813">Transport</keyword>
<feature type="transmembrane region" description="Helical" evidence="8">
    <location>
        <begin position="189"/>
        <end position="208"/>
    </location>
</feature>
<evidence type="ECO:0000256" key="8">
    <source>
        <dbReference type="SAM" id="Phobius"/>
    </source>
</evidence>
<feature type="transmembrane region" description="Helical" evidence="8">
    <location>
        <begin position="468"/>
        <end position="489"/>
    </location>
</feature>
<dbReference type="RefSeq" id="WP_191699759.1">
    <property type="nucleotide sequence ID" value="NZ_JACSPZ010000003.1"/>
</dbReference>
<feature type="transmembrane region" description="Helical" evidence="8">
    <location>
        <begin position="220"/>
        <end position="238"/>
    </location>
</feature>
<evidence type="ECO:0000256" key="7">
    <source>
        <dbReference type="ARBA" id="ARBA00023136"/>
    </source>
</evidence>
<dbReference type="EMBL" id="JACSPZ010000003">
    <property type="protein sequence ID" value="MBD8036782.1"/>
    <property type="molecule type" value="Genomic_DNA"/>
</dbReference>
<comment type="caution">
    <text evidence="9">The sequence shown here is derived from an EMBL/GenBank/DDBJ whole genome shotgun (WGS) entry which is preliminary data.</text>
</comment>
<feature type="transmembrane region" description="Helical" evidence="8">
    <location>
        <begin position="437"/>
        <end position="456"/>
    </location>
</feature>
<feature type="transmembrane region" description="Helical" evidence="8">
    <location>
        <begin position="400"/>
        <end position="425"/>
    </location>
</feature>
<sequence>MKGKYFSNVVFTVSAIFILVCVIFGIVAPNLFSDVATSLFSLTTDYFGWFYLLSVFIIVVFLIVLAISKYGKIRLGGKDAKPEFKFYSWIAMLFSAGLGIGLVFWGVAEPMSHFFSSPFSNQEPQTTDAARLAMGYSFFHWGVSQWSVFAIMGLVMAFMQFNKKKDLLMSTALEPVTGTKRGIKNTIDILAVIATVMGVATSIGLGVLQTNGGLNAVFNIPISIWVQMSIIAVMFIGYMASSTTGLQKGIRILSNVNMYLAMILLLFVFIAGPTVFILESFVLGLSDYITHFVEYSLRLQPYVGGTWVKDWTIFYWAWAIAWSPFVGSFVARVSRGRTIREFIVGVLIIPPLISCLWIAVFGGSALYFDLNKGTSIAEAVNTDLTVALFQLLDQLPLTTIASIIGMVLIFTFLITSADSATFIMASMTSNGALNPTNALKVIWGVLMAAIASVLLFTGGLEALQTASLISALPFTVVILLLIVSFAKMVRHEVIPISKRELTRYKRIMKQIDESENKDKK</sequence>
<dbReference type="Pfam" id="PF02028">
    <property type="entry name" value="BCCT"/>
    <property type="match status" value="1"/>
</dbReference>
<keyword evidence="7 8" id="KW-0472">Membrane</keyword>
<comment type="subcellular location">
    <subcellularLocation>
        <location evidence="1">Cell membrane</location>
        <topology evidence="1">Multi-pass membrane protein</topology>
    </subcellularLocation>
</comment>
<protein>
    <submittedName>
        <fullName evidence="9">BCCT family transporter</fullName>
    </submittedName>
</protein>
<evidence type="ECO:0000256" key="2">
    <source>
        <dbReference type="ARBA" id="ARBA00005658"/>
    </source>
</evidence>
<feature type="transmembrane region" description="Helical" evidence="8">
    <location>
        <begin position="9"/>
        <end position="28"/>
    </location>
</feature>
<dbReference type="PANTHER" id="PTHR30047:SF7">
    <property type="entry name" value="HIGH-AFFINITY CHOLINE TRANSPORT PROTEIN"/>
    <property type="match status" value="1"/>
</dbReference>
<evidence type="ECO:0000256" key="1">
    <source>
        <dbReference type="ARBA" id="ARBA00004651"/>
    </source>
</evidence>
<evidence type="ECO:0000256" key="3">
    <source>
        <dbReference type="ARBA" id="ARBA00022448"/>
    </source>
</evidence>
<organism evidence="9 10">
    <name type="scientific">Solibacillus faecavium</name>
    <dbReference type="NCBI Taxonomy" id="2762221"/>
    <lineage>
        <taxon>Bacteria</taxon>
        <taxon>Bacillati</taxon>
        <taxon>Bacillota</taxon>
        <taxon>Bacilli</taxon>
        <taxon>Bacillales</taxon>
        <taxon>Caryophanaceae</taxon>
        <taxon>Solibacillus</taxon>
    </lineage>
</organism>
<feature type="transmembrane region" description="Helical" evidence="8">
    <location>
        <begin position="138"/>
        <end position="159"/>
    </location>
</feature>